<dbReference type="GO" id="GO:0003677">
    <property type="term" value="F:DNA binding"/>
    <property type="evidence" value="ECO:0007669"/>
    <property type="project" value="UniProtKB-KW"/>
</dbReference>
<evidence type="ECO:0000313" key="7">
    <source>
        <dbReference type="Proteomes" id="UP000248916"/>
    </source>
</evidence>
<dbReference type="PANTHER" id="PTHR34294:SF1">
    <property type="entry name" value="TRANSCRIPTIONAL REGULATOR LSRR"/>
    <property type="match status" value="1"/>
</dbReference>
<dbReference type="EMBL" id="QKZL01000026">
    <property type="protein sequence ID" value="PZX12197.1"/>
    <property type="molecule type" value="Genomic_DNA"/>
</dbReference>
<dbReference type="Gene3D" id="3.40.50.1360">
    <property type="match status" value="1"/>
</dbReference>
<keyword evidence="7" id="KW-1185">Reference proteome</keyword>
<dbReference type="RefSeq" id="WP_111538761.1">
    <property type="nucleotide sequence ID" value="NZ_QKZL01000026.1"/>
</dbReference>
<evidence type="ECO:0000256" key="3">
    <source>
        <dbReference type="ARBA" id="ARBA00023125"/>
    </source>
</evidence>
<evidence type="ECO:0000259" key="5">
    <source>
        <dbReference type="Pfam" id="PF04198"/>
    </source>
</evidence>
<evidence type="ECO:0000256" key="4">
    <source>
        <dbReference type="ARBA" id="ARBA00023163"/>
    </source>
</evidence>
<dbReference type="InterPro" id="IPR007324">
    <property type="entry name" value="Sugar-bd_dom_put"/>
</dbReference>
<dbReference type="PANTHER" id="PTHR34294">
    <property type="entry name" value="TRANSCRIPTIONAL REGULATOR-RELATED"/>
    <property type="match status" value="1"/>
</dbReference>
<dbReference type="InterPro" id="IPR036388">
    <property type="entry name" value="WH-like_DNA-bd_sf"/>
</dbReference>
<dbReference type="OrthoDB" id="9808171at2"/>
<dbReference type="AlphaFoldDB" id="A0A2W7N1G6"/>
<keyword evidence="2" id="KW-0805">Transcription regulation</keyword>
<gene>
    <name evidence="6" type="ORF">LX81_03737</name>
</gene>
<organism evidence="6 7">
    <name type="scientific">Palleronia aestuarii</name>
    <dbReference type="NCBI Taxonomy" id="568105"/>
    <lineage>
        <taxon>Bacteria</taxon>
        <taxon>Pseudomonadati</taxon>
        <taxon>Pseudomonadota</taxon>
        <taxon>Alphaproteobacteria</taxon>
        <taxon>Rhodobacterales</taxon>
        <taxon>Roseobacteraceae</taxon>
        <taxon>Palleronia</taxon>
    </lineage>
</organism>
<dbReference type="InterPro" id="IPR051054">
    <property type="entry name" value="SorC_transcr_regulators"/>
</dbReference>
<sequence length="321" mass="34903">MTRSTKDPRPVDREMLIERAARMFYNEDRTQAQIGTELGLNRWQVSRLLQEGRDLGIVRIEIVPRSDHLPELETRLVETYGLRDAVVVRRNGAGRLEGVARAAGQYLAALKPRPRRIGVSWGRTMAAVAHWLPEGWASDIEVVQINGTVAPVPQSGHHNDVAETFARKGGGRFVPLPVPAIVGAAETRVVLERDRIVSDVLRLARSTRVLCFSLGAVEGSALLVSGNITEAEQSGLRAAGAVGDVLGRFIDARGAIADSKVDERTIGLSLADLKTRDHAICVVTGPDKHNVTCGALRVGLCNVLITDEDTAIHALEHAYDR</sequence>
<keyword evidence="3" id="KW-0238">DNA-binding</keyword>
<dbReference type="Gene3D" id="1.10.10.10">
    <property type="entry name" value="Winged helix-like DNA-binding domain superfamily/Winged helix DNA-binding domain"/>
    <property type="match status" value="1"/>
</dbReference>
<reference evidence="6 7" key="1">
    <citation type="submission" date="2018-06" db="EMBL/GenBank/DDBJ databases">
        <title>Genomic Encyclopedia of Archaeal and Bacterial Type Strains, Phase II (KMG-II): from individual species to whole genera.</title>
        <authorList>
            <person name="Goeker M."/>
        </authorList>
    </citation>
    <scope>NUCLEOTIDE SEQUENCE [LARGE SCALE GENOMIC DNA]</scope>
    <source>
        <strain evidence="6 7">DSM 22009</strain>
    </source>
</reference>
<proteinExistence type="inferred from homology"/>
<dbReference type="InterPro" id="IPR037171">
    <property type="entry name" value="NagB/RpiA_transferase-like"/>
</dbReference>
<comment type="caution">
    <text evidence="6">The sequence shown here is derived from an EMBL/GenBank/DDBJ whole genome shotgun (WGS) entry which is preliminary data.</text>
</comment>
<dbReference type="Pfam" id="PF04198">
    <property type="entry name" value="Sugar-bind"/>
    <property type="match status" value="1"/>
</dbReference>
<evidence type="ECO:0000313" key="6">
    <source>
        <dbReference type="EMBL" id="PZX12197.1"/>
    </source>
</evidence>
<name>A0A2W7N1G6_9RHOB</name>
<evidence type="ECO:0000256" key="1">
    <source>
        <dbReference type="ARBA" id="ARBA00010466"/>
    </source>
</evidence>
<keyword evidence="4" id="KW-0804">Transcription</keyword>
<dbReference type="SUPFAM" id="SSF100950">
    <property type="entry name" value="NagB/RpiA/CoA transferase-like"/>
    <property type="match status" value="1"/>
</dbReference>
<dbReference type="GO" id="GO:0030246">
    <property type="term" value="F:carbohydrate binding"/>
    <property type="evidence" value="ECO:0007669"/>
    <property type="project" value="InterPro"/>
</dbReference>
<protein>
    <submittedName>
        <fullName evidence="6">Deoxyribonucleoside regulator</fullName>
    </submittedName>
</protein>
<comment type="similarity">
    <text evidence="1">Belongs to the SorC transcriptional regulatory family.</text>
</comment>
<feature type="domain" description="Sugar-binding" evidence="5">
    <location>
        <begin position="69"/>
        <end position="312"/>
    </location>
</feature>
<accession>A0A2W7N1G6</accession>
<dbReference type="Proteomes" id="UP000248916">
    <property type="component" value="Unassembled WGS sequence"/>
</dbReference>
<evidence type="ECO:0000256" key="2">
    <source>
        <dbReference type="ARBA" id="ARBA00023015"/>
    </source>
</evidence>